<feature type="compositionally biased region" description="Low complexity" evidence="1">
    <location>
        <begin position="223"/>
        <end position="235"/>
    </location>
</feature>
<name>A0A4P1RW38_LUPAN</name>
<organism evidence="3 4">
    <name type="scientific">Lupinus angustifolius</name>
    <name type="common">Narrow-leaved blue lupine</name>
    <dbReference type="NCBI Taxonomy" id="3871"/>
    <lineage>
        <taxon>Eukaryota</taxon>
        <taxon>Viridiplantae</taxon>
        <taxon>Streptophyta</taxon>
        <taxon>Embryophyta</taxon>
        <taxon>Tracheophyta</taxon>
        <taxon>Spermatophyta</taxon>
        <taxon>Magnoliopsida</taxon>
        <taxon>eudicotyledons</taxon>
        <taxon>Gunneridae</taxon>
        <taxon>Pentapetalae</taxon>
        <taxon>rosids</taxon>
        <taxon>fabids</taxon>
        <taxon>Fabales</taxon>
        <taxon>Fabaceae</taxon>
        <taxon>Papilionoideae</taxon>
        <taxon>50 kb inversion clade</taxon>
        <taxon>genistoids sensu lato</taxon>
        <taxon>core genistoids</taxon>
        <taxon>Genisteae</taxon>
        <taxon>Lupinus</taxon>
    </lineage>
</organism>
<accession>A0A4P1RW38</accession>
<dbReference type="InterPro" id="IPR032795">
    <property type="entry name" value="DUF3741-assoc"/>
</dbReference>
<evidence type="ECO:0000259" key="2">
    <source>
        <dbReference type="Pfam" id="PF14383"/>
    </source>
</evidence>
<evidence type="ECO:0000256" key="1">
    <source>
        <dbReference type="SAM" id="MobiDB-lite"/>
    </source>
</evidence>
<dbReference type="PANTHER" id="PTHR35499">
    <property type="entry name" value="OS05G0128300 PROTEIN"/>
    <property type="match status" value="1"/>
</dbReference>
<dbReference type="Pfam" id="PF14383">
    <property type="entry name" value="VARLMGL"/>
    <property type="match status" value="1"/>
</dbReference>
<feature type="domain" description="DUF3741" evidence="2">
    <location>
        <begin position="59"/>
        <end position="78"/>
    </location>
</feature>
<evidence type="ECO:0000313" key="4">
    <source>
        <dbReference type="Proteomes" id="UP000188354"/>
    </source>
</evidence>
<dbReference type="Proteomes" id="UP000188354">
    <property type="component" value="Chromosome LG01"/>
</dbReference>
<dbReference type="EMBL" id="CM007361">
    <property type="protein sequence ID" value="OIW19105.1"/>
    <property type="molecule type" value="Genomic_DNA"/>
</dbReference>
<gene>
    <name evidence="3" type="ORF">TanjilG_08905</name>
</gene>
<keyword evidence="4" id="KW-1185">Reference proteome</keyword>
<reference evidence="3 4" key="1">
    <citation type="journal article" date="2017" name="Plant Biotechnol. J.">
        <title>A comprehensive draft genome sequence for lupin (Lupinus angustifolius), an emerging health food: insights into plant-microbe interactions and legume evolution.</title>
        <authorList>
            <person name="Hane J.K."/>
            <person name="Ming Y."/>
            <person name="Kamphuis L.G."/>
            <person name="Nelson M.N."/>
            <person name="Garg G."/>
            <person name="Atkins C.A."/>
            <person name="Bayer P.E."/>
            <person name="Bravo A."/>
            <person name="Bringans S."/>
            <person name="Cannon S."/>
            <person name="Edwards D."/>
            <person name="Foley R."/>
            <person name="Gao L.L."/>
            <person name="Harrison M.J."/>
            <person name="Huang W."/>
            <person name="Hurgobin B."/>
            <person name="Li S."/>
            <person name="Liu C.W."/>
            <person name="McGrath A."/>
            <person name="Morahan G."/>
            <person name="Murray J."/>
            <person name="Weller J."/>
            <person name="Jian J."/>
            <person name="Singh K.B."/>
        </authorList>
    </citation>
    <scope>NUCLEOTIDE SEQUENCE [LARGE SCALE GENOMIC DNA]</scope>
    <source>
        <strain evidence="4">cv. Tanjil</strain>
        <tissue evidence="3">Whole plant</tissue>
    </source>
</reference>
<protein>
    <recommendedName>
        <fullName evidence="2">DUF3741 domain-containing protein</fullName>
    </recommendedName>
</protein>
<sequence>MAKVEKAKSGCFYDFLQVLLCPGNGPSPPVHPADNVIKSEKTELVHSKKDTMVDEYAATPGVVARLMGLDSLPKTNFSTKEATQDSVPRSRSVNFVDYLLEFDLNQSNNHRRVKTSASFREVPALAQWRNRDLFVPYWGDDKSKGEEEKSKKREKDLSELKQTKKKGSNEKENLKERVSIVKKEWNQGKNKKISKLKNEPRNVPSSYNRSRMVRKYPCEAKDLSNVSSRSNSPLSNKRKKGFIEPKLLVNKRNQKSNKKKIETENNSENLSPVSVLDCNDYPLLYETNSIENSHNTSPLTSTSKWKSSSLLSLGNGDIEGKASNNESCAYTDLNREAEYYSELLLKLRTLTEKDIRESNNNPNCIYGNEVELSRVGVRARDFYKKGHNTGLG</sequence>
<dbReference type="AlphaFoldDB" id="A0A4P1RW38"/>
<feature type="region of interest" description="Disordered" evidence="1">
    <location>
        <begin position="189"/>
        <end position="267"/>
    </location>
</feature>
<evidence type="ECO:0000313" key="3">
    <source>
        <dbReference type="EMBL" id="OIW19105.1"/>
    </source>
</evidence>
<dbReference type="PANTHER" id="PTHR35499:SF4">
    <property type="entry name" value="ALC-INTERACTING PROTEIN 1"/>
    <property type="match status" value="1"/>
</dbReference>
<proteinExistence type="predicted"/>
<dbReference type="Gramene" id="OIW19105">
    <property type="protein sequence ID" value="OIW19105"/>
    <property type="gene ID" value="TanjilG_08905"/>
</dbReference>
<feature type="region of interest" description="Disordered" evidence="1">
    <location>
        <begin position="139"/>
        <end position="175"/>
    </location>
</feature>